<evidence type="ECO:0000313" key="6">
    <source>
        <dbReference type="EMBL" id="GAW66932.1"/>
    </source>
</evidence>
<dbReference type="InterPro" id="IPR014757">
    <property type="entry name" value="Tscrpt_reg_IclR_C"/>
</dbReference>
<keyword evidence="1" id="KW-0805">Transcription regulation</keyword>
<dbReference type="InterPro" id="IPR005471">
    <property type="entry name" value="Tscrpt_reg_IclR_N"/>
</dbReference>
<name>A0ABQ0MIN1_9BACT</name>
<evidence type="ECO:0000256" key="2">
    <source>
        <dbReference type="ARBA" id="ARBA00023125"/>
    </source>
</evidence>
<feature type="domain" description="IclR-ED" evidence="5">
    <location>
        <begin position="166"/>
        <end position="345"/>
    </location>
</feature>
<evidence type="ECO:0000313" key="7">
    <source>
        <dbReference type="Proteomes" id="UP000194153"/>
    </source>
</evidence>
<evidence type="ECO:0000256" key="1">
    <source>
        <dbReference type="ARBA" id="ARBA00023015"/>
    </source>
</evidence>
<dbReference type="Pfam" id="PF01614">
    <property type="entry name" value="IclR_C"/>
    <property type="match status" value="1"/>
</dbReference>
<evidence type="ECO:0000259" key="5">
    <source>
        <dbReference type="PROSITE" id="PS51078"/>
    </source>
</evidence>
<keyword evidence="3" id="KW-0804">Transcription</keyword>
<evidence type="ECO:0000256" key="4">
    <source>
        <dbReference type="SAM" id="MobiDB-lite"/>
    </source>
</evidence>
<dbReference type="InterPro" id="IPR036388">
    <property type="entry name" value="WH-like_DNA-bd_sf"/>
</dbReference>
<dbReference type="InterPro" id="IPR050707">
    <property type="entry name" value="HTH_MetabolicPath_Reg"/>
</dbReference>
<dbReference type="PROSITE" id="PS51078">
    <property type="entry name" value="ICLR_ED"/>
    <property type="match status" value="1"/>
</dbReference>
<dbReference type="SUPFAM" id="SSF55781">
    <property type="entry name" value="GAF domain-like"/>
    <property type="match status" value="1"/>
</dbReference>
<dbReference type="Proteomes" id="UP000194153">
    <property type="component" value="Unassembled WGS sequence"/>
</dbReference>
<gene>
    <name evidence="6" type="ORF">GPEL0_01r2504</name>
</gene>
<keyword evidence="7" id="KW-1185">Reference proteome</keyword>
<sequence length="348" mass="38838">MEVYKNVLFKLDMHVNERYFIRTSNPALTSRTSFLIVYQLYGSQRSMLPQKTDLSSPPALQLPAWIWPRRINTQVSDAGRLFQNKGLTRRGGGMKKKHPKGGTQPQRLDMAMELLQTLAGEEKTCSLSALARRAGISRYRTKRLLESLEQKEAGGSPQPKVNGAGQARGVMEAFYGSIAREVRPVMESLARKHKEAVYMTFLKGDEVLFVDVAEVEAVGKGEPLVGRRFPFFKNAAGKVMRAIDSWDLLEKIGKSWRRGRFGFPELSDLRRELELIREKGFAVECGGMGEGIITVAVAVRDYAGKVVGALTLLGPSVRLIGSRLEEEIIPSLRMSGELLSMKFGYARP</sequence>
<feature type="region of interest" description="Disordered" evidence="4">
    <location>
        <begin position="85"/>
        <end position="105"/>
    </location>
</feature>
<reference evidence="7" key="2">
    <citation type="submission" date="2017-05" db="EMBL/GenBank/DDBJ databases">
        <title>Draft genome sequence of Geobacter pelophilus, a iron(III)-reducing bacteria.</title>
        <authorList>
            <person name="Aoyagi T."/>
            <person name="Koike H."/>
            <person name="Morita T."/>
            <person name="Sato Y."/>
            <person name="Habe H."/>
            <person name="Hori T."/>
        </authorList>
    </citation>
    <scope>NUCLEOTIDE SEQUENCE [LARGE SCALE GENOMIC DNA]</scope>
    <source>
        <strain evidence="7">Drf2</strain>
    </source>
</reference>
<reference evidence="6 7" key="1">
    <citation type="submission" date="2017-04" db="EMBL/GenBank/DDBJ databases">
        <authorList>
            <consortium name="Geobacter pelophilus Genome Sequencing"/>
            <person name="Aoyagi T."/>
            <person name="Koike H."/>
            <person name="Hori T."/>
        </authorList>
    </citation>
    <scope>NUCLEOTIDE SEQUENCE [LARGE SCALE GENOMIC DNA]</scope>
    <source>
        <strain evidence="6 7">Drf2</strain>
    </source>
</reference>
<dbReference type="Gene3D" id="1.10.10.10">
    <property type="entry name" value="Winged helix-like DNA-binding domain superfamily/Winged helix DNA-binding domain"/>
    <property type="match status" value="1"/>
</dbReference>
<dbReference type="EMBL" id="BDQG01000001">
    <property type="protein sequence ID" value="GAW66932.1"/>
    <property type="molecule type" value="Genomic_DNA"/>
</dbReference>
<dbReference type="Gene3D" id="3.30.450.40">
    <property type="match status" value="1"/>
</dbReference>
<proteinExistence type="predicted"/>
<comment type="caution">
    <text evidence="6">The sequence shown here is derived from an EMBL/GenBank/DDBJ whole genome shotgun (WGS) entry which is preliminary data.</text>
</comment>
<accession>A0ABQ0MIN1</accession>
<dbReference type="InterPro" id="IPR029016">
    <property type="entry name" value="GAF-like_dom_sf"/>
</dbReference>
<keyword evidence="2" id="KW-0238">DNA-binding</keyword>
<protein>
    <submittedName>
        <fullName evidence="6">IclR family transcriptional regulator</fullName>
    </submittedName>
</protein>
<organism evidence="6 7">
    <name type="scientific">Geoanaerobacter pelophilus</name>
    <dbReference type="NCBI Taxonomy" id="60036"/>
    <lineage>
        <taxon>Bacteria</taxon>
        <taxon>Pseudomonadati</taxon>
        <taxon>Thermodesulfobacteriota</taxon>
        <taxon>Desulfuromonadia</taxon>
        <taxon>Geobacterales</taxon>
        <taxon>Geobacteraceae</taxon>
        <taxon>Geoanaerobacter</taxon>
    </lineage>
</organism>
<dbReference type="PANTHER" id="PTHR30136:SF24">
    <property type="entry name" value="HTH-TYPE TRANSCRIPTIONAL REPRESSOR ALLR"/>
    <property type="match status" value="1"/>
</dbReference>
<dbReference type="Pfam" id="PF09339">
    <property type="entry name" value="HTH_IclR"/>
    <property type="match status" value="1"/>
</dbReference>
<dbReference type="PANTHER" id="PTHR30136">
    <property type="entry name" value="HELIX-TURN-HELIX TRANSCRIPTIONAL REGULATOR, ICLR FAMILY"/>
    <property type="match status" value="1"/>
</dbReference>
<evidence type="ECO:0000256" key="3">
    <source>
        <dbReference type="ARBA" id="ARBA00023163"/>
    </source>
</evidence>